<reference evidence="1" key="2">
    <citation type="submission" date="2020-09" db="EMBL/GenBank/DDBJ databases">
        <authorList>
            <person name="Sun Q."/>
            <person name="Zhou Y."/>
        </authorList>
    </citation>
    <scope>NUCLEOTIDE SEQUENCE</scope>
    <source>
        <strain evidence="1">CGMCC 4.5737</strain>
    </source>
</reference>
<proteinExistence type="predicted"/>
<protein>
    <submittedName>
        <fullName evidence="1">Uncharacterized protein</fullName>
    </submittedName>
</protein>
<comment type="caution">
    <text evidence="1">The sequence shown here is derived from an EMBL/GenBank/DDBJ whole genome shotgun (WGS) entry which is preliminary data.</text>
</comment>
<evidence type="ECO:0000313" key="1">
    <source>
        <dbReference type="EMBL" id="GGM78588.1"/>
    </source>
</evidence>
<reference evidence="1" key="1">
    <citation type="journal article" date="2014" name="Int. J. Syst. Evol. Microbiol.">
        <title>Complete genome sequence of Corynebacterium casei LMG S-19264T (=DSM 44701T), isolated from a smear-ripened cheese.</title>
        <authorList>
            <consortium name="US DOE Joint Genome Institute (JGI-PGF)"/>
            <person name="Walter F."/>
            <person name="Albersmeier A."/>
            <person name="Kalinowski J."/>
            <person name="Ruckert C."/>
        </authorList>
    </citation>
    <scope>NUCLEOTIDE SEQUENCE</scope>
    <source>
        <strain evidence="1">CGMCC 4.5737</strain>
    </source>
</reference>
<dbReference type="AlphaFoldDB" id="A0A8J3FXC8"/>
<dbReference type="Proteomes" id="UP000637578">
    <property type="component" value="Unassembled WGS sequence"/>
</dbReference>
<sequence>MPNPNKAKGSRWERDLVLYLRERLDLPVVRTSNELGVGDLGNLPLLANEAKNEAGMRVWAYLDQAASQAVRACVPFAVVWVKRRNASAARGAVAMQIDQFTELYRDYVLPSLACDRCAMVRAEGRNV</sequence>
<evidence type="ECO:0000313" key="2">
    <source>
        <dbReference type="Proteomes" id="UP000637578"/>
    </source>
</evidence>
<dbReference type="RefSeq" id="WP_189061475.1">
    <property type="nucleotide sequence ID" value="NZ_BMMK01000041.1"/>
</dbReference>
<dbReference type="EMBL" id="BMMK01000041">
    <property type="protein sequence ID" value="GGM78588.1"/>
    <property type="molecule type" value="Genomic_DNA"/>
</dbReference>
<accession>A0A8J3FXC8</accession>
<name>A0A8J3FXC8_9PSEU</name>
<organism evidence="1 2">
    <name type="scientific">Longimycelium tulufanense</name>
    <dbReference type="NCBI Taxonomy" id="907463"/>
    <lineage>
        <taxon>Bacteria</taxon>
        <taxon>Bacillati</taxon>
        <taxon>Actinomycetota</taxon>
        <taxon>Actinomycetes</taxon>
        <taxon>Pseudonocardiales</taxon>
        <taxon>Pseudonocardiaceae</taxon>
        <taxon>Longimycelium</taxon>
    </lineage>
</organism>
<gene>
    <name evidence="1" type="ORF">GCM10012275_56520</name>
</gene>
<keyword evidence="2" id="KW-1185">Reference proteome</keyword>